<evidence type="ECO:0000256" key="1">
    <source>
        <dbReference type="ARBA" id="ARBA00007754"/>
    </source>
</evidence>
<dbReference type="SUPFAM" id="SSF51445">
    <property type="entry name" value="(Trans)glycosidases"/>
    <property type="match status" value="1"/>
</dbReference>
<feature type="active site" description="Proton donor" evidence="4">
    <location>
        <position position="163"/>
    </location>
</feature>
<dbReference type="Pfam" id="PF02156">
    <property type="entry name" value="Glyco_hydro_26"/>
    <property type="match status" value="1"/>
</dbReference>
<dbReference type="PANTHER" id="PTHR40079">
    <property type="entry name" value="MANNAN ENDO-1,4-BETA-MANNOSIDASE E-RELATED"/>
    <property type="match status" value="1"/>
</dbReference>
<evidence type="ECO:0000259" key="6">
    <source>
        <dbReference type="PROSITE" id="PS51764"/>
    </source>
</evidence>
<dbReference type="RefSeq" id="WP_231439124.1">
    <property type="nucleotide sequence ID" value="NZ_JAJOMB010000002.1"/>
</dbReference>
<organism evidence="7 8">
    <name type="scientific">Kineosporia babensis</name>
    <dbReference type="NCBI Taxonomy" id="499548"/>
    <lineage>
        <taxon>Bacteria</taxon>
        <taxon>Bacillati</taxon>
        <taxon>Actinomycetota</taxon>
        <taxon>Actinomycetes</taxon>
        <taxon>Kineosporiales</taxon>
        <taxon>Kineosporiaceae</taxon>
        <taxon>Kineosporia</taxon>
    </lineage>
</organism>
<feature type="active site" description="Nucleophile" evidence="4">
    <location>
        <position position="288"/>
    </location>
</feature>
<dbReference type="InterPro" id="IPR022790">
    <property type="entry name" value="GH26_dom"/>
</dbReference>
<reference evidence="7" key="1">
    <citation type="submission" date="2021-11" db="EMBL/GenBank/DDBJ databases">
        <title>Streptomyces corallinus and Kineosporia corallina sp. nov., two new coral-derived marine actinobacteria.</title>
        <authorList>
            <person name="Buangrab K."/>
            <person name="Sutthacheep M."/>
            <person name="Yeemin T."/>
            <person name="Harunari E."/>
            <person name="Igarashi Y."/>
            <person name="Sripreechasak P."/>
            <person name="Kanchanasin P."/>
            <person name="Tanasupawat S."/>
            <person name="Phongsopitanun W."/>
        </authorList>
    </citation>
    <scope>NUCLEOTIDE SEQUENCE</scope>
    <source>
        <strain evidence="7">JCM 31032</strain>
    </source>
</reference>
<accession>A0A9X1SS17</accession>
<feature type="domain" description="GH26" evidence="6">
    <location>
        <begin position="19"/>
        <end position="353"/>
    </location>
</feature>
<keyword evidence="3 4" id="KW-0326">Glycosidase</keyword>
<dbReference type="PANTHER" id="PTHR40079:SF4">
    <property type="entry name" value="GH26 DOMAIN-CONTAINING PROTEIN-RELATED"/>
    <property type="match status" value="1"/>
</dbReference>
<keyword evidence="2 4" id="KW-0378">Hydrolase</keyword>
<evidence type="ECO:0000256" key="5">
    <source>
        <dbReference type="SAM" id="MobiDB-lite"/>
    </source>
</evidence>
<dbReference type="Proteomes" id="UP001138997">
    <property type="component" value="Unassembled WGS sequence"/>
</dbReference>
<comment type="caution">
    <text evidence="7">The sequence shown here is derived from an EMBL/GenBank/DDBJ whole genome shotgun (WGS) entry which is preliminary data.</text>
</comment>
<dbReference type="AlphaFoldDB" id="A0A9X1SS17"/>
<dbReference type="EMBL" id="JAJOMB010000002">
    <property type="protein sequence ID" value="MCD5310197.1"/>
    <property type="molecule type" value="Genomic_DNA"/>
</dbReference>
<dbReference type="PROSITE" id="PS51764">
    <property type="entry name" value="GH26"/>
    <property type="match status" value="1"/>
</dbReference>
<evidence type="ECO:0000256" key="3">
    <source>
        <dbReference type="ARBA" id="ARBA00023295"/>
    </source>
</evidence>
<feature type="region of interest" description="Disordered" evidence="5">
    <location>
        <begin position="31"/>
        <end position="51"/>
    </location>
</feature>
<gene>
    <name evidence="7" type="ORF">LR394_04765</name>
</gene>
<protein>
    <recommendedName>
        <fullName evidence="6">GH26 domain-containing protein</fullName>
    </recommendedName>
</protein>
<dbReference type="GO" id="GO:0006080">
    <property type="term" value="P:substituted mannan metabolic process"/>
    <property type="evidence" value="ECO:0007669"/>
    <property type="project" value="InterPro"/>
</dbReference>
<proteinExistence type="inferred from homology"/>
<evidence type="ECO:0000313" key="7">
    <source>
        <dbReference type="EMBL" id="MCD5310197.1"/>
    </source>
</evidence>
<dbReference type="InterPro" id="IPR000805">
    <property type="entry name" value="Glyco_hydro_26"/>
</dbReference>
<evidence type="ECO:0000256" key="2">
    <source>
        <dbReference type="ARBA" id="ARBA00022801"/>
    </source>
</evidence>
<dbReference type="InterPro" id="IPR017853">
    <property type="entry name" value="GH"/>
</dbReference>
<evidence type="ECO:0000313" key="8">
    <source>
        <dbReference type="Proteomes" id="UP001138997"/>
    </source>
</evidence>
<evidence type="ECO:0000256" key="4">
    <source>
        <dbReference type="PROSITE-ProRule" id="PRU01100"/>
    </source>
</evidence>
<name>A0A9X1SS17_9ACTN</name>
<sequence>MSRSRVVSLLAVLLVVIVAVAATVYGLLGPSDSENTGSEPEPQAATTAAPADDRGARIGVFRSTSPEEVQAFGDWLGRDVDYVIDFSRRSSWDEIANPYDQLRAWQEHDYRIVYGLAMLPEDKNLKVSLAAGAEGKYNRHYRQLAENLVEYGQEDAILRLGWEFNLGTWRWHPGEREDFIGYWRQVVTTMRSVPGAEGLEFDWNPSNGGNRYDSTRFYPGDGFVDYVGVDVYDISWAKKTYPYPAECDADCRLARQKRAWQDTYNSKYGLKFWSQFAARHDKPVSLPEWGLWDRTLTDGHGGGDNPYFIQRMHEFIDDPVNNVAYQAYFQYDVGDSGNHLLSSMPDSQAVFLEHFG</sequence>
<keyword evidence="8" id="KW-1185">Reference proteome</keyword>
<dbReference type="GO" id="GO:0016985">
    <property type="term" value="F:mannan endo-1,4-beta-mannosidase activity"/>
    <property type="evidence" value="ECO:0007669"/>
    <property type="project" value="InterPro"/>
</dbReference>
<comment type="similarity">
    <text evidence="1 4">Belongs to the glycosyl hydrolase 26 family.</text>
</comment>
<dbReference type="Gene3D" id="3.20.20.80">
    <property type="entry name" value="Glycosidases"/>
    <property type="match status" value="1"/>
</dbReference>